<feature type="transmembrane region" description="Helical" evidence="5">
    <location>
        <begin position="37"/>
        <end position="56"/>
    </location>
</feature>
<evidence type="ECO:0000256" key="4">
    <source>
        <dbReference type="ARBA" id="ARBA00023136"/>
    </source>
</evidence>
<dbReference type="AlphaFoldDB" id="A0A0T6BNW8"/>
<comment type="caution">
    <text evidence="6">The sequence shown here is derived from an EMBL/GenBank/DDBJ whole genome shotgun (WGS) entry which is preliminary data.</text>
</comment>
<reference evidence="6" key="2">
    <citation type="submission" date="2015-10" db="EMBL/GenBank/DDBJ databases">
        <authorList>
            <person name="Gilbert D.G."/>
        </authorList>
    </citation>
    <scope>NUCLEOTIDE SEQUENCE</scope>
    <source>
        <strain evidence="6">GO-13</strain>
    </source>
</reference>
<dbReference type="Proteomes" id="UP001341297">
    <property type="component" value="Unassembled WGS sequence"/>
</dbReference>
<keyword evidence="1 5" id="KW-1003">Cell membrane</keyword>
<evidence type="ECO:0000256" key="5">
    <source>
        <dbReference type="HAMAP-Rule" id="MF_01536"/>
    </source>
</evidence>
<evidence type="ECO:0000313" key="9">
    <source>
        <dbReference type="Proteomes" id="UP001341297"/>
    </source>
</evidence>
<keyword evidence="3 5" id="KW-1133">Transmembrane helix</keyword>
<sequence>MTHWHITAWVIALILVFVTYALYAVKNERGAKIAHMVLRLFYILVILTGAEILFRFAAWTNVYTGEYIGKTVLGLVTVGLMEMLLIRKRKGKPIIGIWIGFIIVLLLTIALGLRLPLGFKTF</sequence>
<dbReference type="RefSeq" id="WP_048353366.1">
    <property type="nucleotide sequence ID" value="NZ_JARRTL010000034.1"/>
</dbReference>
<keyword evidence="4 5" id="KW-0472">Membrane</keyword>
<dbReference type="NCBIfam" id="NF010198">
    <property type="entry name" value="PRK13673.1-5"/>
    <property type="match status" value="1"/>
</dbReference>
<dbReference type="STRING" id="1664069.BGLY_1200"/>
<comment type="subcellular location">
    <subcellularLocation>
        <location evidence="5">Cell membrane</location>
        <topology evidence="5">Multi-pass membrane protein</topology>
    </subcellularLocation>
</comment>
<proteinExistence type="inferred from homology"/>
<dbReference type="EMBL" id="LECW02000022">
    <property type="protein sequence ID" value="KRT93328.1"/>
    <property type="molecule type" value="Genomic_DNA"/>
</dbReference>
<keyword evidence="9" id="KW-1185">Reference proteome</keyword>
<accession>A0A0T6BNW8</accession>
<organism evidence="6 8">
    <name type="scientific">Bacillus glycinifermentans</name>
    <dbReference type="NCBI Taxonomy" id="1664069"/>
    <lineage>
        <taxon>Bacteria</taxon>
        <taxon>Bacillati</taxon>
        <taxon>Bacillota</taxon>
        <taxon>Bacilli</taxon>
        <taxon>Bacillales</taxon>
        <taxon>Bacillaceae</taxon>
        <taxon>Bacillus</taxon>
    </lineage>
</organism>
<dbReference type="GO" id="GO:0005886">
    <property type="term" value="C:plasma membrane"/>
    <property type="evidence" value="ECO:0007669"/>
    <property type="project" value="UniProtKB-SubCell"/>
</dbReference>
<evidence type="ECO:0000256" key="3">
    <source>
        <dbReference type="ARBA" id="ARBA00022989"/>
    </source>
</evidence>
<evidence type="ECO:0000313" key="8">
    <source>
        <dbReference type="Proteomes" id="UP000036168"/>
    </source>
</evidence>
<gene>
    <name evidence="6" type="ORF">AB447_219825</name>
    <name evidence="7" type="ORF">P8828_23035</name>
</gene>
<evidence type="ECO:0000256" key="2">
    <source>
        <dbReference type="ARBA" id="ARBA00022692"/>
    </source>
</evidence>
<evidence type="ECO:0000313" key="7">
    <source>
        <dbReference type="EMBL" id="MEC0487624.1"/>
    </source>
</evidence>
<dbReference type="EMBL" id="JARRTL010000034">
    <property type="protein sequence ID" value="MEC0487624.1"/>
    <property type="molecule type" value="Genomic_DNA"/>
</dbReference>
<dbReference type="InterPro" id="IPR010899">
    <property type="entry name" value="UPF0344"/>
</dbReference>
<feature type="transmembrane region" description="Helical" evidence="5">
    <location>
        <begin position="6"/>
        <end position="25"/>
    </location>
</feature>
<feature type="transmembrane region" description="Helical" evidence="5">
    <location>
        <begin position="93"/>
        <end position="113"/>
    </location>
</feature>
<name>A0A0T6BNW8_9BACI</name>
<dbReference type="OrthoDB" id="2365314at2"/>
<keyword evidence="2 5" id="KW-0812">Transmembrane</keyword>
<evidence type="ECO:0000256" key="1">
    <source>
        <dbReference type="ARBA" id="ARBA00022475"/>
    </source>
</evidence>
<evidence type="ECO:0000313" key="6">
    <source>
        <dbReference type="EMBL" id="KRT93328.1"/>
    </source>
</evidence>
<feature type="transmembrane region" description="Helical" evidence="5">
    <location>
        <begin position="68"/>
        <end position="86"/>
    </location>
</feature>
<reference evidence="7 9" key="3">
    <citation type="submission" date="2023-03" db="EMBL/GenBank/DDBJ databases">
        <title>Agriculturally important microbes genome sequencing.</title>
        <authorList>
            <person name="Dunlap C."/>
        </authorList>
    </citation>
    <scope>NUCLEOTIDE SEQUENCE [LARGE SCALE GENOMIC DNA]</scope>
    <source>
        <strain evidence="7 9">CBP-3203</strain>
    </source>
</reference>
<dbReference type="HAMAP" id="MF_01536">
    <property type="entry name" value="UPF0344"/>
    <property type="match status" value="1"/>
</dbReference>
<reference evidence="6 8" key="1">
    <citation type="journal article" date="2015" name="Int. J. Syst. Evol. Microbiol.">
        <title>Bacillus glycinifermentans sp. nov., isolated from fermented soybean paste.</title>
        <authorList>
            <person name="Kim S.J."/>
            <person name="Dunlap C.A."/>
            <person name="Kwon S.W."/>
            <person name="Rooney A.P."/>
        </authorList>
    </citation>
    <scope>NUCLEOTIDE SEQUENCE [LARGE SCALE GENOMIC DNA]</scope>
    <source>
        <strain evidence="6 8">GO-13</strain>
    </source>
</reference>
<protein>
    <recommendedName>
        <fullName evidence="5">UPF0344 protein AB447_219825</fullName>
    </recommendedName>
</protein>
<comment type="similarity">
    <text evidence="5">Belongs to the UPF0344 family.</text>
</comment>
<dbReference type="Proteomes" id="UP000036168">
    <property type="component" value="Unassembled WGS sequence"/>
</dbReference>
<dbReference type="Pfam" id="PF07457">
    <property type="entry name" value="DUF1516"/>
    <property type="match status" value="1"/>
</dbReference>